<dbReference type="EMBL" id="JASCZI010030222">
    <property type="protein sequence ID" value="MED6118871.1"/>
    <property type="molecule type" value="Genomic_DNA"/>
</dbReference>
<dbReference type="PANTHER" id="PTHR31672:SF13">
    <property type="entry name" value="F-BOX PROTEIN CPR30-LIKE"/>
    <property type="match status" value="1"/>
</dbReference>
<dbReference type="InterPro" id="IPR017451">
    <property type="entry name" value="F-box-assoc_interact_dom"/>
</dbReference>
<dbReference type="Pfam" id="PF00646">
    <property type="entry name" value="F-box"/>
    <property type="match status" value="1"/>
</dbReference>
<dbReference type="SMART" id="SM00256">
    <property type="entry name" value="FBOX"/>
    <property type="match status" value="1"/>
</dbReference>
<dbReference type="Gene3D" id="1.20.1280.50">
    <property type="match status" value="1"/>
</dbReference>
<dbReference type="CDD" id="cd22157">
    <property type="entry name" value="F-box_AtFBW1-like"/>
    <property type="match status" value="1"/>
</dbReference>
<dbReference type="InterPro" id="IPR036047">
    <property type="entry name" value="F-box-like_dom_sf"/>
</dbReference>
<dbReference type="InterPro" id="IPR050796">
    <property type="entry name" value="SCF_F-box_component"/>
</dbReference>
<evidence type="ECO:0000259" key="1">
    <source>
        <dbReference type="PROSITE" id="PS50181"/>
    </source>
</evidence>
<organism evidence="2 3">
    <name type="scientific">Stylosanthes scabra</name>
    <dbReference type="NCBI Taxonomy" id="79078"/>
    <lineage>
        <taxon>Eukaryota</taxon>
        <taxon>Viridiplantae</taxon>
        <taxon>Streptophyta</taxon>
        <taxon>Embryophyta</taxon>
        <taxon>Tracheophyta</taxon>
        <taxon>Spermatophyta</taxon>
        <taxon>Magnoliopsida</taxon>
        <taxon>eudicotyledons</taxon>
        <taxon>Gunneridae</taxon>
        <taxon>Pentapetalae</taxon>
        <taxon>rosids</taxon>
        <taxon>fabids</taxon>
        <taxon>Fabales</taxon>
        <taxon>Fabaceae</taxon>
        <taxon>Papilionoideae</taxon>
        <taxon>50 kb inversion clade</taxon>
        <taxon>dalbergioids sensu lato</taxon>
        <taxon>Dalbergieae</taxon>
        <taxon>Pterocarpus clade</taxon>
        <taxon>Stylosanthes</taxon>
    </lineage>
</organism>
<dbReference type="SUPFAM" id="SSF81383">
    <property type="entry name" value="F-box domain"/>
    <property type="match status" value="1"/>
</dbReference>
<name>A0ABU6R4R6_9FABA</name>
<dbReference type="InterPro" id="IPR006527">
    <property type="entry name" value="F-box-assoc_dom_typ1"/>
</dbReference>
<comment type="caution">
    <text evidence="2">The sequence shown here is derived from an EMBL/GenBank/DDBJ whole genome shotgun (WGS) entry which is preliminary data.</text>
</comment>
<sequence>MSPLPLRTLQLPYDIMEDILLRLPASSLLPLKSVCRSWKTLISSSKFADQHFRRSILVDPQIVYFSESNMHRRMEVFPIRSLLENTRVEPTTKAASMILGKSYFKIFGSCNGLLCLVHMRYDPHITSAILWNPCTGFTSQPTPDITGVFIYGGFGYDHTSNSYKLFMTVKVSKHDERTIIYTFAPNNSSWRTIHQNFDFSLLGYPHNRSGFPIYDNNEVGVFVSGSNTLNWNCQRYGISLDLGKESYVILPLPERDPDDNYSECLELSLLRNCLAACCEHKRTHWAIWIMKEYGVTQSWTRLALIPCQVFIPKYGLRCSLKPLYIFEDDVLLAFSPYYKIVLCDLNNTDDTLVPVIEGSEDAFLSSFHVYPESLHSLL</sequence>
<dbReference type="NCBIfam" id="TIGR01640">
    <property type="entry name" value="F_box_assoc_1"/>
    <property type="match status" value="1"/>
</dbReference>
<accession>A0ABU6R4R6</accession>
<dbReference type="Pfam" id="PF07734">
    <property type="entry name" value="FBA_1"/>
    <property type="match status" value="1"/>
</dbReference>
<reference evidence="2 3" key="1">
    <citation type="journal article" date="2023" name="Plants (Basel)">
        <title>Bridging the Gap: Combining Genomics and Transcriptomics Approaches to Understand Stylosanthes scabra, an Orphan Legume from the Brazilian Caatinga.</title>
        <authorList>
            <person name="Ferreira-Neto J.R.C."/>
            <person name="da Silva M.D."/>
            <person name="Binneck E."/>
            <person name="de Melo N.F."/>
            <person name="da Silva R.H."/>
            <person name="de Melo A.L.T.M."/>
            <person name="Pandolfi V."/>
            <person name="Bustamante F.O."/>
            <person name="Brasileiro-Vidal A.C."/>
            <person name="Benko-Iseppon A.M."/>
        </authorList>
    </citation>
    <scope>NUCLEOTIDE SEQUENCE [LARGE SCALE GENOMIC DNA]</scope>
    <source>
        <tissue evidence="2">Leaves</tissue>
    </source>
</reference>
<proteinExistence type="predicted"/>
<dbReference type="Proteomes" id="UP001341840">
    <property type="component" value="Unassembled WGS sequence"/>
</dbReference>
<evidence type="ECO:0000313" key="2">
    <source>
        <dbReference type="EMBL" id="MED6118871.1"/>
    </source>
</evidence>
<protein>
    <recommendedName>
        <fullName evidence="1">F-box domain-containing protein</fullName>
    </recommendedName>
</protein>
<feature type="domain" description="F-box" evidence="1">
    <location>
        <begin position="5"/>
        <end position="55"/>
    </location>
</feature>
<dbReference type="PROSITE" id="PS50181">
    <property type="entry name" value="FBOX"/>
    <property type="match status" value="1"/>
</dbReference>
<dbReference type="InterPro" id="IPR001810">
    <property type="entry name" value="F-box_dom"/>
</dbReference>
<evidence type="ECO:0000313" key="3">
    <source>
        <dbReference type="Proteomes" id="UP001341840"/>
    </source>
</evidence>
<keyword evidence="3" id="KW-1185">Reference proteome</keyword>
<dbReference type="PANTHER" id="PTHR31672">
    <property type="entry name" value="BNACNNG10540D PROTEIN"/>
    <property type="match status" value="1"/>
</dbReference>
<gene>
    <name evidence="2" type="ORF">PIB30_006660</name>
</gene>